<evidence type="ECO:0000256" key="3">
    <source>
        <dbReference type="ARBA" id="ARBA00012220"/>
    </source>
</evidence>
<keyword evidence="8" id="KW-0067">ATP-binding</keyword>
<sequence>MVTPPSKTLDDALRWLSAIHEVTLRTLPENEYIFPFSMPAGLPAENQIKVAQLDNPEDVAYREHLVKSYGKYKQMVSGIHYNFQLDPAFVQALFEAQTEQKVR</sequence>
<evidence type="ECO:0000256" key="5">
    <source>
        <dbReference type="ARBA" id="ARBA00022598"/>
    </source>
</evidence>
<dbReference type="Gene3D" id="3.30.590.20">
    <property type="match status" value="1"/>
</dbReference>
<evidence type="ECO:0000313" key="13">
    <source>
        <dbReference type="EMBL" id="VEH67488.1"/>
    </source>
</evidence>
<dbReference type="Proteomes" id="UP000278733">
    <property type="component" value="Chromosome"/>
</dbReference>
<evidence type="ECO:0000256" key="8">
    <source>
        <dbReference type="ARBA" id="ARBA00022840"/>
    </source>
</evidence>
<proteinExistence type="inferred from homology"/>
<feature type="domain" description="Glutamate--cysteine ligase" evidence="12">
    <location>
        <begin position="1"/>
        <end position="100"/>
    </location>
</feature>
<dbReference type="Pfam" id="PF04262">
    <property type="entry name" value="Glu_cys_ligase"/>
    <property type="match status" value="1"/>
</dbReference>
<dbReference type="PANTHER" id="PTHR38761:SF1">
    <property type="entry name" value="GLUTAMATE--CYSTEINE LIGASE"/>
    <property type="match status" value="1"/>
</dbReference>
<dbReference type="GO" id="GO:0006750">
    <property type="term" value="P:glutathione biosynthetic process"/>
    <property type="evidence" value="ECO:0007669"/>
    <property type="project" value="UniProtKB-UniPathway"/>
</dbReference>
<dbReference type="EMBL" id="LR134405">
    <property type="protein sequence ID" value="VEH67488.1"/>
    <property type="molecule type" value="Genomic_DNA"/>
</dbReference>
<dbReference type="SUPFAM" id="SSF55931">
    <property type="entry name" value="Glutamine synthetase/guanido kinase"/>
    <property type="match status" value="1"/>
</dbReference>
<evidence type="ECO:0000256" key="11">
    <source>
        <dbReference type="RuleBase" id="RU004391"/>
    </source>
</evidence>
<keyword evidence="6 10" id="KW-0317">Glutathione biosynthesis</keyword>
<dbReference type="KEGG" id="rpne:NCTC8284_02685"/>
<evidence type="ECO:0000256" key="9">
    <source>
        <dbReference type="ARBA" id="ARBA00048819"/>
    </source>
</evidence>
<dbReference type="GO" id="GO:0005524">
    <property type="term" value="F:ATP binding"/>
    <property type="evidence" value="ECO:0007669"/>
    <property type="project" value="UniProtKB-KW"/>
</dbReference>
<evidence type="ECO:0000256" key="7">
    <source>
        <dbReference type="ARBA" id="ARBA00022741"/>
    </source>
</evidence>
<evidence type="ECO:0000256" key="4">
    <source>
        <dbReference type="ARBA" id="ARBA00014618"/>
    </source>
</evidence>
<name>A0A3S4UA85_9PAST</name>
<organism evidence="13 14">
    <name type="scientific">Rodentibacter pneumotropicus</name>
    <dbReference type="NCBI Taxonomy" id="758"/>
    <lineage>
        <taxon>Bacteria</taxon>
        <taxon>Pseudomonadati</taxon>
        <taxon>Pseudomonadota</taxon>
        <taxon>Gammaproteobacteria</taxon>
        <taxon>Pasteurellales</taxon>
        <taxon>Pasteurellaceae</taxon>
        <taxon>Rodentibacter</taxon>
    </lineage>
</organism>
<evidence type="ECO:0000256" key="1">
    <source>
        <dbReference type="ARBA" id="ARBA00005006"/>
    </source>
</evidence>
<accession>A0A3S4UA85</accession>
<evidence type="ECO:0000259" key="12">
    <source>
        <dbReference type="Pfam" id="PF04262"/>
    </source>
</evidence>
<evidence type="ECO:0000256" key="2">
    <source>
        <dbReference type="ARBA" id="ARBA00008772"/>
    </source>
</evidence>
<dbReference type="GO" id="GO:0046872">
    <property type="term" value="F:metal ion binding"/>
    <property type="evidence" value="ECO:0007669"/>
    <property type="project" value="TreeGrafter"/>
</dbReference>
<dbReference type="InterPro" id="IPR006334">
    <property type="entry name" value="Glut_cys_ligase"/>
</dbReference>
<reference evidence="13 14" key="1">
    <citation type="submission" date="2018-12" db="EMBL/GenBank/DDBJ databases">
        <authorList>
            <consortium name="Pathogen Informatics"/>
        </authorList>
    </citation>
    <scope>NUCLEOTIDE SEQUENCE [LARGE SCALE GENOMIC DNA]</scope>
    <source>
        <strain evidence="13 14">NCTC8284</strain>
    </source>
</reference>
<keyword evidence="7" id="KW-0547">Nucleotide-binding</keyword>
<comment type="pathway">
    <text evidence="1 11">Sulfur metabolism; glutathione biosynthesis; glutathione from L-cysteine and L-glutamate: step 1/2.</text>
</comment>
<protein>
    <recommendedName>
        <fullName evidence="4 11">Glutamate--cysteine ligase</fullName>
        <ecNumber evidence="3 11">6.3.2.2</ecNumber>
    </recommendedName>
</protein>
<dbReference type="PANTHER" id="PTHR38761">
    <property type="entry name" value="GLUTAMATE--CYSTEINE LIGASE"/>
    <property type="match status" value="1"/>
</dbReference>
<dbReference type="AlphaFoldDB" id="A0A3S4UA85"/>
<evidence type="ECO:0000256" key="10">
    <source>
        <dbReference type="RuleBase" id="RU003544"/>
    </source>
</evidence>
<dbReference type="InterPro" id="IPR014746">
    <property type="entry name" value="Gln_synth/guanido_kin_cat_dom"/>
</dbReference>
<comment type="similarity">
    <text evidence="2">Belongs to the glutamate--cysteine ligase type 1 family. Type 1 subfamily.</text>
</comment>
<evidence type="ECO:0000313" key="14">
    <source>
        <dbReference type="Proteomes" id="UP000278733"/>
    </source>
</evidence>
<comment type="catalytic activity">
    <reaction evidence="9 11">
        <text>L-cysteine + L-glutamate + ATP = gamma-L-glutamyl-L-cysteine + ADP + phosphate + H(+)</text>
        <dbReference type="Rhea" id="RHEA:13285"/>
        <dbReference type="ChEBI" id="CHEBI:15378"/>
        <dbReference type="ChEBI" id="CHEBI:29985"/>
        <dbReference type="ChEBI" id="CHEBI:30616"/>
        <dbReference type="ChEBI" id="CHEBI:35235"/>
        <dbReference type="ChEBI" id="CHEBI:43474"/>
        <dbReference type="ChEBI" id="CHEBI:58173"/>
        <dbReference type="ChEBI" id="CHEBI:456216"/>
        <dbReference type="EC" id="6.3.2.2"/>
    </reaction>
</comment>
<dbReference type="InterPro" id="IPR007370">
    <property type="entry name" value="Glu_cys_ligase"/>
</dbReference>
<dbReference type="GO" id="GO:0005829">
    <property type="term" value="C:cytosol"/>
    <property type="evidence" value="ECO:0007669"/>
    <property type="project" value="TreeGrafter"/>
</dbReference>
<keyword evidence="5 10" id="KW-0436">Ligase</keyword>
<dbReference type="UniPathway" id="UPA00142">
    <property type="reaction ID" value="UER00209"/>
</dbReference>
<gene>
    <name evidence="13" type="primary">gshAB_3</name>
    <name evidence="13" type="ORF">NCTC8284_02685</name>
</gene>
<evidence type="ECO:0000256" key="6">
    <source>
        <dbReference type="ARBA" id="ARBA00022684"/>
    </source>
</evidence>
<dbReference type="GO" id="GO:0004357">
    <property type="term" value="F:glutamate-cysteine ligase activity"/>
    <property type="evidence" value="ECO:0007669"/>
    <property type="project" value="UniProtKB-EC"/>
</dbReference>
<dbReference type="EC" id="6.3.2.2" evidence="3 11"/>